<protein>
    <recommendedName>
        <fullName evidence="2">Phosphatidic acid phosphatase type 2/haloperoxidase domain-containing protein</fullName>
    </recommendedName>
</protein>
<evidence type="ECO:0000259" key="2">
    <source>
        <dbReference type="SMART" id="SM00014"/>
    </source>
</evidence>
<keyword evidence="4" id="KW-1185">Reference proteome</keyword>
<comment type="caution">
    <text evidence="3">The sequence shown here is derived from an EMBL/GenBank/DDBJ whole genome shotgun (WGS) entry which is preliminary data.</text>
</comment>
<dbReference type="Pfam" id="PF01569">
    <property type="entry name" value="PAP2"/>
    <property type="match status" value="1"/>
</dbReference>
<dbReference type="CDD" id="cd03392">
    <property type="entry name" value="PAP2_like_2"/>
    <property type="match status" value="1"/>
</dbReference>
<name>A0A0R2JNC2_9LACO</name>
<feature type="transmembrane region" description="Helical" evidence="1">
    <location>
        <begin position="130"/>
        <end position="152"/>
    </location>
</feature>
<sequence length="183" mass="20168">MAGVVRHSPIINQIDQAIINGVQRLPFDNGFKVMTDFGSPELNTLLALGISIYVALKDKMLAIYLFSLYFVGAGLAYVMKALVQRPRPVVASVHFDGYSFPSGHAITTILLVMLVCIFAQQYLKAKTMQLLLIGFGSVWVFIIGASRVYLHAHFPTDVLASWCLAMAVWGGVTVLKQAYLNRT</sequence>
<feature type="transmembrane region" description="Helical" evidence="1">
    <location>
        <begin position="158"/>
        <end position="175"/>
    </location>
</feature>
<dbReference type="PATRIC" id="fig|1620.3.peg.399"/>
<dbReference type="SMART" id="SM00014">
    <property type="entry name" value="acidPPc"/>
    <property type="match status" value="1"/>
</dbReference>
<dbReference type="Proteomes" id="UP000051673">
    <property type="component" value="Unassembled WGS sequence"/>
</dbReference>
<feature type="transmembrane region" description="Helical" evidence="1">
    <location>
        <begin position="103"/>
        <end position="123"/>
    </location>
</feature>
<dbReference type="InterPro" id="IPR000326">
    <property type="entry name" value="PAP2/HPO"/>
</dbReference>
<accession>A0A0R2JNC2</accession>
<keyword evidence="1" id="KW-1133">Transmembrane helix</keyword>
<organism evidence="3 4">
    <name type="scientific">Weissella minor</name>
    <dbReference type="NCBI Taxonomy" id="1620"/>
    <lineage>
        <taxon>Bacteria</taxon>
        <taxon>Bacillati</taxon>
        <taxon>Bacillota</taxon>
        <taxon>Bacilli</taxon>
        <taxon>Lactobacillales</taxon>
        <taxon>Lactobacillaceae</taxon>
        <taxon>Weissella</taxon>
    </lineage>
</organism>
<keyword evidence="1" id="KW-0812">Transmembrane</keyword>
<evidence type="ECO:0000313" key="3">
    <source>
        <dbReference type="EMBL" id="KRN76885.1"/>
    </source>
</evidence>
<dbReference type="EMBL" id="JQCD01000024">
    <property type="protein sequence ID" value="KRN76885.1"/>
    <property type="molecule type" value="Genomic_DNA"/>
</dbReference>
<dbReference type="InterPro" id="IPR036938">
    <property type="entry name" value="PAP2/HPO_sf"/>
</dbReference>
<gene>
    <name evidence="3" type="ORF">IV67_GL000394</name>
</gene>
<dbReference type="Gene3D" id="1.20.144.10">
    <property type="entry name" value="Phosphatidic acid phosphatase type 2/haloperoxidase"/>
    <property type="match status" value="1"/>
</dbReference>
<proteinExistence type="predicted"/>
<feature type="domain" description="Phosphatidic acid phosphatase type 2/haloperoxidase" evidence="2">
    <location>
        <begin position="61"/>
        <end position="173"/>
    </location>
</feature>
<dbReference type="AlphaFoldDB" id="A0A0R2JNC2"/>
<keyword evidence="1" id="KW-0472">Membrane</keyword>
<feature type="transmembrane region" description="Helical" evidence="1">
    <location>
        <begin position="63"/>
        <end position="83"/>
    </location>
</feature>
<dbReference type="SUPFAM" id="SSF48317">
    <property type="entry name" value="Acid phosphatase/Vanadium-dependent haloperoxidase"/>
    <property type="match status" value="1"/>
</dbReference>
<evidence type="ECO:0000256" key="1">
    <source>
        <dbReference type="SAM" id="Phobius"/>
    </source>
</evidence>
<evidence type="ECO:0000313" key="4">
    <source>
        <dbReference type="Proteomes" id="UP000051673"/>
    </source>
</evidence>
<dbReference type="STRING" id="1620.IV67_GL000394"/>
<dbReference type="PANTHER" id="PTHR14969">
    <property type="entry name" value="SPHINGOSINE-1-PHOSPHATE PHOSPHOHYDROLASE"/>
    <property type="match status" value="1"/>
</dbReference>
<reference evidence="3 4" key="1">
    <citation type="journal article" date="2015" name="Genome Announc.">
        <title>Expanding the biotechnology potential of lactobacilli through comparative genomics of 213 strains and associated genera.</title>
        <authorList>
            <person name="Sun Z."/>
            <person name="Harris H.M."/>
            <person name="McCann A."/>
            <person name="Guo C."/>
            <person name="Argimon S."/>
            <person name="Zhang W."/>
            <person name="Yang X."/>
            <person name="Jeffery I.B."/>
            <person name="Cooney J.C."/>
            <person name="Kagawa T.F."/>
            <person name="Liu W."/>
            <person name="Song Y."/>
            <person name="Salvetti E."/>
            <person name="Wrobel A."/>
            <person name="Rasinkangas P."/>
            <person name="Parkhill J."/>
            <person name="Rea M.C."/>
            <person name="O'Sullivan O."/>
            <person name="Ritari J."/>
            <person name="Douillard F.P."/>
            <person name="Paul Ross R."/>
            <person name="Yang R."/>
            <person name="Briner A.E."/>
            <person name="Felis G.E."/>
            <person name="de Vos W.M."/>
            <person name="Barrangou R."/>
            <person name="Klaenhammer T.R."/>
            <person name="Caufield P.W."/>
            <person name="Cui Y."/>
            <person name="Zhang H."/>
            <person name="O'Toole P.W."/>
        </authorList>
    </citation>
    <scope>NUCLEOTIDE SEQUENCE [LARGE SCALE GENOMIC DNA]</scope>
    <source>
        <strain evidence="3 4">DSM 20014</strain>
    </source>
</reference>
<dbReference type="PANTHER" id="PTHR14969:SF13">
    <property type="entry name" value="AT30094P"/>
    <property type="match status" value="1"/>
</dbReference>